<reference evidence="7 8" key="1">
    <citation type="submission" date="2020-01" db="EMBL/GenBank/DDBJ databases">
        <title>Draft Genome Analysis of Muricauda sp. HICW Isolated from coastal seawater of PR China.</title>
        <authorList>
            <person name="Chen M.-X."/>
        </authorList>
    </citation>
    <scope>NUCLEOTIDE SEQUENCE [LARGE SCALE GENOMIC DNA]</scope>
    <source>
        <strain evidence="7 8">HICW</strain>
    </source>
</reference>
<dbReference type="AlphaFoldDB" id="A0A850NGC7"/>
<dbReference type="HAMAP" id="MF_01401">
    <property type="entry name" value="MsrA"/>
    <property type="match status" value="1"/>
</dbReference>
<keyword evidence="1 4" id="KW-0560">Oxidoreductase</keyword>
<organism evidence="7 8">
    <name type="scientific">Flagellimonas chongwuensis</name>
    <dbReference type="NCBI Taxonomy" id="2697365"/>
    <lineage>
        <taxon>Bacteria</taxon>
        <taxon>Pseudomonadati</taxon>
        <taxon>Bacteroidota</taxon>
        <taxon>Flavobacteriia</taxon>
        <taxon>Flavobacteriales</taxon>
        <taxon>Flavobacteriaceae</taxon>
        <taxon>Flagellimonas</taxon>
    </lineage>
</organism>
<proteinExistence type="inferred from homology"/>
<protein>
    <recommendedName>
        <fullName evidence="4">Peptide methionine sulfoxide reductase MsrA</fullName>
        <shortName evidence="4">Protein-methionine-S-oxide reductase</shortName>
        <ecNumber evidence="4">1.8.4.11</ecNumber>
    </recommendedName>
    <alternativeName>
        <fullName evidence="4">Peptide-methionine (S)-S-oxide reductase</fullName>
        <shortName evidence="4">Peptide Met(O) reductase</shortName>
    </alternativeName>
</protein>
<evidence type="ECO:0000256" key="1">
    <source>
        <dbReference type="ARBA" id="ARBA00023002"/>
    </source>
</evidence>
<dbReference type="PANTHER" id="PTHR43774:SF1">
    <property type="entry name" value="PEPTIDE METHIONINE SULFOXIDE REDUCTASE MSRA 2"/>
    <property type="match status" value="1"/>
</dbReference>
<dbReference type="Gene3D" id="3.30.1060.10">
    <property type="entry name" value="Peptide methionine sulphoxide reductase MsrA"/>
    <property type="match status" value="1"/>
</dbReference>
<feature type="active site" evidence="4">
    <location>
        <position position="61"/>
    </location>
</feature>
<dbReference type="PROSITE" id="PS51257">
    <property type="entry name" value="PROKAR_LIPOPROTEIN"/>
    <property type="match status" value="1"/>
</dbReference>
<feature type="chain" id="PRO_5032341508" description="Peptide methionine sulfoxide reductase MsrA" evidence="5">
    <location>
        <begin position="22"/>
        <end position="231"/>
    </location>
</feature>
<feature type="signal peptide" evidence="5">
    <location>
        <begin position="1"/>
        <end position="21"/>
    </location>
</feature>
<comment type="catalytic activity">
    <reaction evidence="2 4">
        <text>L-methionyl-[protein] + [thioredoxin]-disulfide + H2O = L-methionyl-(S)-S-oxide-[protein] + [thioredoxin]-dithiol</text>
        <dbReference type="Rhea" id="RHEA:14217"/>
        <dbReference type="Rhea" id="RHEA-COMP:10698"/>
        <dbReference type="Rhea" id="RHEA-COMP:10700"/>
        <dbReference type="Rhea" id="RHEA-COMP:12313"/>
        <dbReference type="Rhea" id="RHEA-COMP:12315"/>
        <dbReference type="ChEBI" id="CHEBI:15377"/>
        <dbReference type="ChEBI" id="CHEBI:16044"/>
        <dbReference type="ChEBI" id="CHEBI:29950"/>
        <dbReference type="ChEBI" id="CHEBI:44120"/>
        <dbReference type="ChEBI" id="CHEBI:50058"/>
        <dbReference type="EC" id="1.8.4.11"/>
    </reaction>
</comment>
<evidence type="ECO:0000259" key="6">
    <source>
        <dbReference type="Pfam" id="PF01625"/>
    </source>
</evidence>
<evidence type="ECO:0000313" key="8">
    <source>
        <dbReference type="Proteomes" id="UP000558089"/>
    </source>
</evidence>
<dbReference type="InterPro" id="IPR002569">
    <property type="entry name" value="Met_Sox_Rdtase_MsrA_dom"/>
</dbReference>
<dbReference type="EC" id="1.8.4.11" evidence="4"/>
<dbReference type="Pfam" id="PF01625">
    <property type="entry name" value="PMSR"/>
    <property type="match status" value="1"/>
</dbReference>
<dbReference type="RefSeq" id="WP_176620514.1">
    <property type="nucleotide sequence ID" value="NZ_WYET01000004.1"/>
</dbReference>
<name>A0A850NGC7_9FLAO</name>
<evidence type="ECO:0000256" key="3">
    <source>
        <dbReference type="ARBA" id="ARBA00048782"/>
    </source>
</evidence>
<dbReference type="GO" id="GO:0008113">
    <property type="term" value="F:peptide-methionine (S)-S-oxide reductase activity"/>
    <property type="evidence" value="ECO:0007669"/>
    <property type="project" value="UniProtKB-UniRule"/>
</dbReference>
<comment type="similarity">
    <text evidence="4">Belongs to the MsrA Met sulfoxide reductase family.</text>
</comment>
<keyword evidence="8" id="KW-1185">Reference proteome</keyword>
<dbReference type="InterPro" id="IPR036509">
    <property type="entry name" value="Met_Sox_Rdtase_MsrA_sf"/>
</dbReference>
<comment type="function">
    <text evidence="4">Has an important function as a repair enzyme for proteins that have been inactivated by oxidation. Catalyzes the reversible oxidation-reduction of methionine sulfoxide in proteins to methionine.</text>
</comment>
<accession>A0A850NGC7</accession>
<evidence type="ECO:0000256" key="2">
    <source>
        <dbReference type="ARBA" id="ARBA00047806"/>
    </source>
</evidence>
<dbReference type="Proteomes" id="UP000558089">
    <property type="component" value="Unassembled WGS sequence"/>
</dbReference>
<dbReference type="NCBIfam" id="TIGR00401">
    <property type="entry name" value="msrA"/>
    <property type="match status" value="1"/>
</dbReference>
<evidence type="ECO:0000256" key="5">
    <source>
        <dbReference type="SAM" id="SignalP"/>
    </source>
</evidence>
<feature type="domain" description="Peptide methionine sulphoxide reductase MsrA" evidence="6">
    <location>
        <begin position="54"/>
        <end position="206"/>
    </location>
</feature>
<evidence type="ECO:0000256" key="4">
    <source>
        <dbReference type="HAMAP-Rule" id="MF_01401"/>
    </source>
</evidence>
<evidence type="ECO:0000313" key="7">
    <source>
        <dbReference type="EMBL" id="NVN18849.1"/>
    </source>
</evidence>
<comment type="caution">
    <text evidence="7">The sequence shown here is derived from an EMBL/GenBank/DDBJ whole genome shotgun (WGS) entry which is preliminary data.</text>
</comment>
<dbReference type="SUPFAM" id="SSF55068">
    <property type="entry name" value="Peptide methionine sulfoxide reductase"/>
    <property type="match status" value="1"/>
</dbReference>
<gene>
    <name evidence="4 7" type="primary">msrA</name>
    <name evidence="7" type="ORF">GUA46_10895</name>
</gene>
<comment type="catalytic activity">
    <reaction evidence="3 4">
        <text>[thioredoxin]-disulfide + L-methionine + H2O = L-methionine (S)-S-oxide + [thioredoxin]-dithiol</text>
        <dbReference type="Rhea" id="RHEA:19993"/>
        <dbReference type="Rhea" id="RHEA-COMP:10698"/>
        <dbReference type="Rhea" id="RHEA-COMP:10700"/>
        <dbReference type="ChEBI" id="CHEBI:15377"/>
        <dbReference type="ChEBI" id="CHEBI:29950"/>
        <dbReference type="ChEBI" id="CHEBI:50058"/>
        <dbReference type="ChEBI" id="CHEBI:57844"/>
        <dbReference type="ChEBI" id="CHEBI:58772"/>
        <dbReference type="EC" id="1.8.4.11"/>
    </reaction>
</comment>
<dbReference type="EMBL" id="WYET01000004">
    <property type="protein sequence ID" value="NVN18849.1"/>
    <property type="molecule type" value="Genomic_DNA"/>
</dbReference>
<sequence length="231" mass="26860">MKSVRTPFLILLLLASISCQPKNKSDNQEVAQTNESENHSIAKLSSEELQKYKTAYFASGCFWCVEAIFESVKGVKEVYSGYSGGFEKNPTYEEVSYGRTHHAEAVEVYYDPETISFTQLVQVFFGSHDPTSLNRQGPDRGAQYRSIAFYKNDKEKKIIQDYIAKLEAENVYGDRSIVTEVTPFEKFYRAEEYHQDYERRNPNNSYIRNVSIPRLNRFKENFKSYLKEDVH</sequence>
<keyword evidence="5" id="KW-0732">Signal</keyword>
<dbReference type="PANTHER" id="PTHR43774">
    <property type="entry name" value="PEPTIDE METHIONINE SULFOXIDE REDUCTASE"/>
    <property type="match status" value="1"/>
</dbReference>